<dbReference type="InterPro" id="IPR026881">
    <property type="entry name" value="WYL_dom"/>
</dbReference>
<evidence type="ECO:0000313" key="4">
    <source>
        <dbReference type="Proteomes" id="UP000214646"/>
    </source>
</evidence>
<dbReference type="AlphaFoldDB" id="A0A225DDE1"/>
<comment type="caution">
    <text evidence="3">The sequence shown here is derived from an EMBL/GenBank/DDBJ whole genome shotgun (WGS) entry which is preliminary data.</text>
</comment>
<protein>
    <submittedName>
        <fullName evidence="3">Transcriptional regulator, DeoR family</fullName>
    </submittedName>
</protein>
<sequence>MLQLLLGRSRWNYRDIAAEQECSERTVHRDRGVLQLAGIPVDHDEDDKCLRIRQDFRFPAFNVTEDEALGQGTAAAITKGPGLDINEGASLVKQKLAATSKEETAQILADAEELVTVLDLKLADHSRHRDIIRTIQWALIKRKQLVGTYRSPHEPNEVTLHLHPYRLCLVKQAWYLIARPATDDAVRTYRVARFKTLRMLDAKAEVPQDFDLKEYFGNAWAVYRGDRSFDVEIVFAREAASTVTEGIWHHTQKVHKNKDGSVTLTFQVDGLNEILRWILGWGSRAKVIQPSELCDMILAQLNQSLEGYRA</sequence>
<evidence type="ECO:0000313" key="3">
    <source>
        <dbReference type="EMBL" id="OWK34127.1"/>
    </source>
</evidence>
<keyword evidence="4" id="KW-1185">Reference proteome</keyword>
<organism evidence="3 4">
    <name type="scientific">Fimbriiglobus ruber</name>
    <dbReference type="NCBI Taxonomy" id="1908690"/>
    <lineage>
        <taxon>Bacteria</taxon>
        <taxon>Pseudomonadati</taxon>
        <taxon>Planctomycetota</taxon>
        <taxon>Planctomycetia</taxon>
        <taxon>Gemmatales</taxon>
        <taxon>Gemmataceae</taxon>
        <taxon>Fimbriiglobus</taxon>
    </lineage>
</organism>
<dbReference type="InterPro" id="IPR057727">
    <property type="entry name" value="WCX_dom"/>
</dbReference>
<dbReference type="PANTHER" id="PTHR34580">
    <property type="match status" value="1"/>
</dbReference>
<dbReference type="PANTHER" id="PTHR34580:SF3">
    <property type="entry name" value="PROTEIN PAFB"/>
    <property type="match status" value="1"/>
</dbReference>
<dbReference type="Pfam" id="PF25583">
    <property type="entry name" value="WCX"/>
    <property type="match status" value="1"/>
</dbReference>
<dbReference type="InterPro" id="IPR051534">
    <property type="entry name" value="CBASS_pafABC_assoc_protein"/>
</dbReference>
<accession>A0A225DDE1</accession>
<dbReference type="EMBL" id="NIDE01000020">
    <property type="protein sequence ID" value="OWK34127.1"/>
    <property type="molecule type" value="Genomic_DNA"/>
</dbReference>
<dbReference type="Proteomes" id="UP000214646">
    <property type="component" value="Unassembled WGS sequence"/>
</dbReference>
<dbReference type="PROSITE" id="PS52050">
    <property type="entry name" value="WYL"/>
    <property type="match status" value="1"/>
</dbReference>
<gene>
    <name evidence="3" type="ORF">FRUB_10098</name>
</gene>
<name>A0A225DDE1_9BACT</name>
<proteinExistence type="predicted"/>
<evidence type="ECO:0000259" key="1">
    <source>
        <dbReference type="Pfam" id="PF13280"/>
    </source>
</evidence>
<feature type="domain" description="WCX" evidence="2">
    <location>
        <begin position="230"/>
        <end position="302"/>
    </location>
</feature>
<reference evidence="4" key="1">
    <citation type="submission" date="2017-06" db="EMBL/GenBank/DDBJ databases">
        <title>Genome analysis of Fimbriiglobus ruber SP5, the first member of the order Planctomycetales with confirmed chitinolytic capability.</title>
        <authorList>
            <person name="Ravin N.V."/>
            <person name="Rakitin A.L."/>
            <person name="Ivanova A.A."/>
            <person name="Beletsky A.V."/>
            <person name="Kulichevskaya I.S."/>
            <person name="Mardanov A.V."/>
            <person name="Dedysh S.N."/>
        </authorList>
    </citation>
    <scope>NUCLEOTIDE SEQUENCE [LARGE SCALE GENOMIC DNA]</scope>
    <source>
        <strain evidence="4">SP5</strain>
    </source>
</reference>
<evidence type="ECO:0000259" key="2">
    <source>
        <dbReference type="Pfam" id="PF25583"/>
    </source>
</evidence>
<dbReference type="Pfam" id="PF13280">
    <property type="entry name" value="WYL"/>
    <property type="match status" value="1"/>
</dbReference>
<feature type="domain" description="WYL" evidence="1">
    <location>
        <begin position="131"/>
        <end position="199"/>
    </location>
</feature>